<dbReference type="InterPro" id="IPR051320">
    <property type="entry name" value="Viral_Replic_Matur_Polypro"/>
</dbReference>
<evidence type="ECO:0000313" key="12">
    <source>
        <dbReference type="EMBL" id="CZR65238.1"/>
    </source>
</evidence>
<keyword evidence="3" id="KW-0548">Nucleotidyltransferase</keyword>
<dbReference type="Gene3D" id="3.10.10.10">
    <property type="entry name" value="HIV Type 1 Reverse Transcriptase, subunit A, domain 1"/>
    <property type="match status" value="1"/>
</dbReference>
<dbReference type="PANTHER" id="PTHR33064">
    <property type="entry name" value="POL PROTEIN"/>
    <property type="match status" value="1"/>
</dbReference>
<evidence type="ECO:0000256" key="9">
    <source>
        <dbReference type="SAM" id="MobiDB-lite"/>
    </source>
</evidence>
<dbReference type="GO" id="GO:0006508">
    <property type="term" value="P:proteolysis"/>
    <property type="evidence" value="ECO:0007669"/>
    <property type="project" value="UniProtKB-KW"/>
</dbReference>
<dbReference type="Proteomes" id="UP000184330">
    <property type="component" value="Unassembled WGS sequence"/>
</dbReference>
<proteinExistence type="predicted"/>
<keyword evidence="5" id="KW-0064">Aspartyl protease</keyword>
<keyword evidence="2" id="KW-0808">Transferase</keyword>
<evidence type="ECO:0000256" key="6">
    <source>
        <dbReference type="ARBA" id="ARBA00022759"/>
    </source>
</evidence>
<dbReference type="GO" id="GO:0004190">
    <property type="term" value="F:aspartic-type endopeptidase activity"/>
    <property type="evidence" value="ECO:0007669"/>
    <property type="project" value="UniProtKB-KW"/>
</dbReference>
<protein>
    <recommendedName>
        <fullName evidence="14">Reverse transcriptase domain-containing protein</fullName>
    </recommendedName>
</protein>
<dbReference type="CDD" id="cd01647">
    <property type="entry name" value="RT_LTR"/>
    <property type="match status" value="1"/>
</dbReference>
<dbReference type="InterPro" id="IPR041373">
    <property type="entry name" value="RT_RNaseH"/>
</dbReference>
<keyword evidence="7" id="KW-0378">Hydrolase</keyword>
<accession>A0A1L7XJP3</accession>
<reference evidence="12 13" key="1">
    <citation type="submission" date="2016-03" db="EMBL/GenBank/DDBJ databases">
        <authorList>
            <person name="Ploux O."/>
        </authorList>
    </citation>
    <scope>NUCLEOTIDE SEQUENCE [LARGE SCALE GENOMIC DNA]</scope>
    <source>
        <strain evidence="12 13">UAMH 11012</strain>
    </source>
</reference>
<evidence type="ECO:0000256" key="4">
    <source>
        <dbReference type="ARBA" id="ARBA00022722"/>
    </source>
</evidence>
<dbReference type="GO" id="GO:0004519">
    <property type="term" value="F:endonuclease activity"/>
    <property type="evidence" value="ECO:0007669"/>
    <property type="project" value="UniProtKB-KW"/>
</dbReference>
<dbReference type="AlphaFoldDB" id="A0A1L7XJP3"/>
<dbReference type="Gene3D" id="3.30.70.270">
    <property type="match status" value="2"/>
</dbReference>
<name>A0A1L7XJP3_9HELO</name>
<keyword evidence="4" id="KW-0540">Nuclease</keyword>
<feature type="region of interest" description="Disordered" evidence="9">
    <location>
        <begin position="719"/>
        <end position="776"/>
    </location>
</feature>
<dbReference type="GO" id="GO:0003964">
    <property type="term" value="F:RNA-directed DNA polymerase activity"/>
    <property type="evidence" value="ECO:0007669"/>
    <property type="project" value="UniProtKB-KW"/>
</dbReference>
<dbReference type="Pfam" id="PF17917">
    <property type="entry name" value="RT_RNaseH"/>
    <property type="match status" value="1"/>
</dbReference>
<dbReference type="SUPFAM" id="SSF56672">
    <property type="entry name" value="DNA/RNA polymerases"/>
    <property type="match status" value="1"/>
</dbReference>
<evidence type="ECO:0000256" key="1">
    <source>
        <dbReference type="ARBA" id="ARBA00022670"/>
    </source>
</evidence>
<dbReference type="PANTHER" id="PTHR33064:SF37">
    <property type="entry name" value="RIBONUCLEASE H"/>
    <property type="match status" value="1"/>
</dbReference>
<evidence type="ECO:0000256" key="3">
    <source>
        <dbReference type="ARBA" id="ARBA00022695"/>
    </source>
</evidence>
<evidence type="ECO:0000313" key="13">
    <source>
        <dbReference type="Proteomes" id="UP000184330"/>
    </source>
</evidence>
<dbReference type="STRING" id="576137.A0A1L7XJP3"/>
<evidence type="ECO:0000256" key="5">
    <source>
        <dbReference type="ARBA" id="ARBA00022750"/>
    </source>
</evidence>
<evidence type="ECO:0000259" key="11">
    <source>
        <dbReference type="Pfam" id="PF17917"/>
    </source>
</evidence>
<dbReference type="InterPro" id="IPR043502">
    <property type="entry name" value="DNA/RNA_pol_sf"/>
</dbReference>
<feature type="domain" description="Reverse transcriptase RNase H-like" evidence="11">
    <location>
        <begin position="505"/>
        <end position="574"/>
    </location>
</feature>
<dbReference type="InterPro" id="IPR000477">
    <property type="entry name" value="RT_dom"/>
</dbReference>
<keyword evidence="8" id="KW-0695">RNA-directed DNA polymerase</keyword>
<keyword evidence="1" id="KW-0645">Protease</keyword>
<keyword evidence="13" id="KW-1185">Reference proteome</keyword>
<evidence type="ECO:0000259" key="10">
    <source>
        <dbReference type="Pfam" id="PF00078"/>
    </source>
</evidence>
<keyword evidence="6" id="KW-0255">Endonuclease</keyword>
<evidence type="ECO:0000256" key="7">
    <source>
        <dbReference type="ARBA" id="ARBA00022801"/>
    </source>
</evidence>
<dbReference type="OrthoDB" id="5423428at2759"/>
<organism evidence="12 13">
    <name type="scientific">Phialocephala subalpina</name>
    <dbReference type="NCBI Taxonomy" id="576137"/>
    <lineage>
        <taxon>Eukaryota</taxon>
        <taxon>Fungi</taxon>
        <taxon>Dikarya</taxon>
        <taxon>Ascomycota</taxon>
        <taxon>Pezizomycotina</taxon>
        <taxon>Leotiomycetes</taxon>
        <taxon>Helotiales</taxon>
        <taxon>Mollisiaceae</taxon>
        <taxon>Phialocephala</taxon>
        <taxon>Phialocephala fortinii species complex</taxon>
    </lineage>
</organism>
<evidence type="ECO:0008006" key="14">
    <source>
        <dbReference type="Google" id="ProtNLM"/>
    </source>
</evidence>
<dbReference type="InterPro" id="IPR043128">
    <property type="entry name" value="Rev_trsase/Diguanyl_cyclase"/>
</dbReference>
<feature type="domain" description="Reverse transcriptase" evidence="10">
    <location>
        <begin position="258"/>
        <end position="411"/>
    </location>
</feature>
<feature type="compositionally biased region" description="Gly residues" evidence="9">
    <location>
        <begin position="764"/>
        <end position="776"/>
    </location>
</feature>
<gene>
    <name evidence="12" type="ORF">PAC_15138</name>
</gene>
<sequence length="830" mass="93231">MTKNLGPKLLLGNEFLHPHQGKLDYKNCAFTIGSCEDLVTLIRVLTKGPRIKRKAPATKDVVVPPRKTVAVPVMCIPLLRGRQFIFSARHGAAHDAIVDEANFVAVTNSGPSDLLIKRKARLGMYQEYEEDGCFLVEQTSEESRTTSDETAAPAETDTTDPEFAEQLKALAAEFTIVWTERGPIDLPPELHMPVPLVESWQNFKIAGNRYPLSAKDEVVVDELFDSLHKKDKFEWARGPTPFGCPVFVVWKMINSKLSSRPVIDMRPINKYAIFDAYSMPRQEEVIESLRGMAFITVIDGSKFFFQFLVKEEHRDKFTVISHRGLERSKVALMSFKNSGAHAQRVMDSKLRPFHHFARAFIDDMVVFSKTKEKHLHHLRQIFELFVEMRLHLSPVKSFLGYPSVHLLGHRLLETYLGMTGWLCPYVPFYAQLSEPLQQRKTQMLARGREQRAVTKTKRKNFCARTSWEPTEQEKAAWDSIQSYLSSKRVLVHHDPEKWLFFKIDASKLTSPAEKHYHPTQQEVACLVYTCRRLRVMIQSNNHPVQVLTGHSATRDSATKANMRLVIASSYLSQFNLEVRHIPGKTNIVPDALSRLEAISPRDVSNDNTLDDLYLASEIIIGPEYKPGWEEKKQIPLDSQVEGVPFLPQDGFLFHIPHKGPNRLCIPSTVLHDVLSEAHDKHHFGLERMRQELAGFAIRRLTKKLLEYFMHRPSCRFSNSTTPQFPADIDLPKKDPAAPRHANPPAISSKRSLNGTISHPRKLGASGGRYIGDGGDGDGDGGYGGNVAPLESYTAQFFSGGDFALVGSCAKEDVATELAAGNGGCGGGRGS</sequence>
<evidence type="ECO:0000256" key="2">
    <source>
        <dbReference type="ARBA" id="ARBA00022679"/>
    </source>
</evidence>
<evidence type="ECO:0000256" key="8">
    <source>
        <dbReference type="ARBA" id="ARBA00022918"/>
    </source>
</evidence>
<dbReference type="Pfam" id="PF00078">
    <property type="entry name" value="RVT_1"/>
    <property type="match status" value="1"/>
</dbReference>
<feature type="region of interest" description="Disordered" evidence="9">
    <location>
        <begin position="138"/>
        <end position="159"/>
    </location>
</feature>
<dbReference type="EMBL" id="FJOG01000030">
    <property type="protein sequence ID" value="CZR65238.1"/>
    <property type="molecule type" value="Genomic_DNA"/>
</dbReference>